<name>A0A412QJQ6_9FIRM</name>
<evidence type="ECO:0000256" key="1">
    <source>
        <dbReference type="SAM" id="Phobius"/>
    </source>
</evidence>
<keyword evidence="3" id="KW-1185">Reference proteome</keyword>
<dbReference type="Proteomes" id="UP000283360">
    <property type="component" value="Unassembled WGS sequence"/>
</dbReference>
<proteinExistence type="predicted"/>
<feature type="transmembrane region" description="Helical" evidence="1">
    <location>
        <begin position="50"/>
        <end position="70"/>
    </location>
</feature>
<evidence type="ECO:0000313" key="3">
    <source>
        <dbReference type="Proteomes" id="UP000283360"/>
    </source>
</evidence>
<evidence type="ECO:0008006" key="4">
    <source>
        <dbReference type="Google" id="ProtNLM"/>
    </source>
</evidence>
<dbReference type="Gene3D" id="1.20.120.1630">
    <property type="match status" value="1"/>
</dbReference>
<protein>
    <recommendedName>
        <fullName evidence="4">Isoprenylcysteine carboxylmethyltransferase family protein</fullName>
    </recommendedName>
</protein>
<keyword evidence="1" id="KW-0812">Transmembrane</keyword>
<keyword evidence="1" id="KW-1133">Transmembrane helix</keyword>
<dbReference type="AlphaFoldDB" id="A0A412QJQ6"/>
<feature type="transmembrane region" description="Helical" evidence="1">
    <location>
        <begin position="151"/>
        <end position="171"/>
    </location>
</feature>
<organism evidence="2 3">
    <name type="scientific">Coprococcus comes</name>
    <dbReference type="NCBI Taxonomy" id="410072"/>
    <lineage>
        <taxon>Bacteria</taxon>
        <taxon>Bacillati</taxon>
        <taxon>Bacillota</taxon>
        <taxon>Clostridia</taxon>
        <taxon>Lachnospirales</taxon>
        <taxon>Lachnospiraceae</taxon>
        <taxon>Coprococcus</taxon>
    </lineage>
</organism>
<sequence>MVREKVFVHNNAQIMERKMWQFILGSTGFILYFIYDINSVRMKNAVLQKFFAVGSILVVVSLIAELYAAWGSCHRKIGTMTGFGLGGLLFFCLLIYTLFFALPFEETYCEENKLRAAYTEGMYGLCRHPGVLWFAGAYLCMWGMVGGWKHGIYFLLMIFWNYLYIIFQDLWTFPRTFFNYKEYQQSTPFLIPNRKSILVCLRTIRKND</sequence>
<dbReference type="EMBL" id="QRXJ01000005">
    <property type="protein sequence ID" value="RGT91194.1"/>
    <property type="molecule type" value="Genomic_DNA"/>
</dbReference>
<accession>A0A412QJQ6</accession>
<feature type="transmembrane region" description="Helical" evidence="1">
    <location>
        <begin position="125"/>
        <end position="145"/>
    </location>
</feature>
<reference evidence="2 3" key="1">
    <citation type="submission" date="2018-08" db="EMBL/GenBank/DDBJ databases">
        <title>A genome reference for cultivated species of the human gut microbiota.</title>
        <authorList>
            <person name="Zou Y."/>
            <person name="Xue W."/>
            <person name="Luo G."/>
        </authorList>
    </citation>
    <scope>NUCLEOTIDE SEQUENCE [LARGE SCALE GENOMIC DNA]</scope>
    <source>
        <strain evidence="2 3">AF18-12LB</strain>
    </source>
</reference>
<keyword evidence="1" id="KW-0472">Membrane</keyword>
<comment type="caution">
    <text evidence="2">The sequence shown here is derived from an EMBL/GenBank/DDBJ whole genome shotgun (WGS) entry which is preliminary data.</text>
</comment>
<gene>
    <name evidence="2" type="ORF">DWX03_04705</name>
</gene>
<evidence type="ECO:0000313" key="2">
    <source>
        <dbReference type="EMBL" id="RGT91194.1"/>
    </source>
</evidence>
<feature type="transmembrane region" description="Helical" evidence="1">
    <location>
        <begin position="20"/>
        <end position="38"/>
    </location>
</feature>
<feature type="transmembrane region" description="Helical" evidence="1">
    <location>
        <begin position="82"/>
        <end position="104"/>
    </location>
</feature>